<keyword evidence="1 3" id="KW-0929">Antimicrobial</keyword>
<dbReference type="SUPFAM" id="SSF53955">
    <property type="entry name" value="Lysozyme-like"/>
    <property type="match status" value="1"/>
</dbReference>
<dbReference type="InterPro" id="IPR002196">
    <property type="entry name" value="Glyco_hydro_24"/>
</dbReference>
<dbReference type="KEGG" id="vg:30310385"/>
<dbReference type="GO" id="GO:0009253">
    <property type="term" value="P:peptidoglycan catabolic process"/>
    <property type="evidence" value="ECO:0007669"/>
    <property type="project" value="InterPro"/>
</dbReference>
<evidence type="ECO:0000313" key="4">
    <source>
        <dbReference type="EMBL" id="ANH50843.1"/>
    </source>
</evidence>
<evidence type="ECO:0000256" key="2">
    <source>
        <dbReference type="ARBA" id="ARBA00022638"/>
    </source>
</evidence>
<organism evidence="4 5">
    <name type="scientific">Salmonella phage 64795_sal3</name>
    <dbReference type="NCBI Taxonomy" id="1813769"/>
    <lineage>
        <taxon>Viruses</taxon>
        <taxon>Duplodnaviria</taxon>
        <taxon>Heunggongvirae</taxon>
        <taxon>Uroviricota</taxon>
        <taxon>Caudoviricetes</taxon>
        <taxon>Saltrevirus</taxon>
        <taxon>Saltrevirus sv64795sal3</taxon>
    </lineage>
</organism>
<dbReference type="RefSeq" id="YP_009322206.1">
    <property type="nucleotide sequence ID" value="NC_031918.1"/>
</dbReference>
<evidence type="ECO:0000313" key="5">
    <source>
        <dbReference type="Proteomes" id="UP000203313"/>
    </source>
</evidence>
<dbReference type="GO" id="GO:0031640">
    <property type="term" value="P:killing of cells of another organism"/>
    <property type="evidence" value="ECO:0007669"/>
    <property type="project" value="UniProtKB-KW"/>
</dbReference>
<comment type="similarity">
    <text evidence="3">Belongs to the glycosyl hydrolase 24 family.</text>
</comment>
<keyword evidence="3" id="KW-0326">Glycosidase</keyword>
<keyword evidence="5" id="KW-1185">Reference proteome</keyword>
<dbReference type="EMBL" id="KX017520">
    <property type="protein sequence ID" value="ANH50843.1"/>
    <property type="molecule type" value="Genomic_DNA"/>
</dbReference>
<protein>
    <recommendedName>
        <fullName evidence="3">Lysozyme</fullName>
        <ecNumber evidence="3">3.2.1.17</ecNumber>
    </recommendedName>
</protein>
<dbReference type="Gene3D" id="1.10.530.40">
    <property type="match status" value="1"/>
</dbReference>
<dbReference type="InterPro" id="IPR023346">
    <property type="entry name" value="Lysozyme-like_dom_sf"/>
</dbReference>
<dbReference type="GeneID" id="30310385"/>
<dbReference type="GO" id="GO:0016998">
    <property type="term" value="P:cell wall macromolecule catabolic process"/>
    <property type="evidence" value="ECO:0007669"/>
    <property type="project" value="InterPro"/>
</dbReference>
<comment type="catalytic activity">
    <reaction evidence="3">
        <text>Hydrolysis of (1-&gt;4)-beta-linkages between N-acetylmuramic acid and N-acetyl-D-glucosamine residues in a peptidoglycan and between N-acetyl-D-glucosamine residues in chitodextrins.</text>
        <dbReference type="EC" id="3.2.1.17"/>
    </reaction>
</comment>
<dbReference type="Proteomes" id="UP000203313">
    <property type="component" value="Segment"/>
</dbReference>
<accession>A0A173GCC1</accession>
<proteinExistence type="inferred from homology"/>
<sequence>MKLSQRGKETLGVTDAVDISPYITTETAQNQFDALTSLATDIGIDAFRKSTLLKKHNLRCFSCVVAHFIVWGEKTGDKAKRNAEKEVYWYGY</sequence>
<keyword evidence="2 3" id="KW-0081">Bacteriolytic enzyme</keyword>
<dbReference type="GO" id="GO:0003796">
    <property type="term" value="F:lysozyme activity"/>
    <property type="evidence" value="ECO:0007669"/>
    <property type="project" value="UniProtKB-EC"/>
</dbReference>
<reference evidence="4 5" key="1">
    <citation type="submission" date="2016-04" db="EMBL/GenBank/DDBJ databases">
        <title>Complete Genome Sequences of three Siphoviridae Bacteriophages infecting Salmonella enterica enterica subsp. Enteridis.</title>
        <authorList>
            <person name="Paradiso R."/>
            <person name="Lombardi S."/>
            <person name="Iodice M.G."/>
            <person name="Riccardi M.G."/>
            <person name="Orsini M."/>
            <person name="Bolletti Censi S."/>
            <person name="Galiero G."/>
            <person name="Borriello G."/>
        </authorList>
    </citation>
    <scope>NUCLEOTIDE SEQUENCE [LARGE SCALE GENOMIC DNA]</scope>
</reference>
<keyword evidence="3" id="KW-0378">Hydrolase</keyword>
<dbReference type="InterPro" id="IPR023347">
    <property type="entry name" value="Lysozyme_dom_sf"/>
</dbReference>
<dbReference type="EC" id="3.2.1.17" evidence="3"/>
<evidence type="ECO:0000256" key="3">
    <source>
        <dbReference type="RuleBase" id="RU003788"/>
    </source>
</evidence>
<evidence type="ECO:0000256" key="1">
    <source>
        <dbReference type="ARBA" id="ARBA00022529"/>
    </source>
</evidence>
<dbReference type="Pfam" id="PF00959">
    <property type="entry name" value="Phage_lysozyme"/>
    <property type="match status" value="1"/>
</dbReference>
<dbReference type="OrthoDB" id="18172at10239"/>
<name>A0A173GCC1_9CAUD</name>
<dbReference type="GO" id="GO:0042742">
    <property type="term" value="P:defense response to bacterium"/>
    <property type="evidence" value="ECO:0007669"/>
    <property type="project" value="UniProtKB-KW"/>
</dbReference>